<dbReference type="Proteomes" id="UP001415857">
    <property type="component" value="Unassembled WGS sequence"/>
</dbReference>
<name>A0AAP0WML0_LIQFO</name>
<protein>
    <submittedName>
        <fullName evidence="1">Uncharacterized protein</fullName>
    </submittedName>
</protein>
<dbReference type="EMBL" id="JBBPBK010000012">
    <property type="protein sequence ID" value="KAK9273445.1"/>
    <property type="molecule type" value="Genomic_DNA"/>
</dbReference>
<gene>
    <name evidence="1" type="ORF">L1049_018255</name>
</gene>
<proteinExistence type="predicted"/>
<comment type="caution">
    <text evidence="1">The sequence shown here is derived from an EMBL/GenBank/DDBJ whole genome shotgun (WGS) entry which is preliminary data.</text>
</comment>
<accession>A0AAP0WML0</accession>
<evidence type="ECO:0000313" key="2">
    <source>
        <dbReference type="Proteomes" id="UP001415857"/>
    </source>
</evidence>
<organism evidence="1 2">
    <name type="scientific">Liquidambar formosana</name>
    <name type="common">Formosan gum</name>
    <dbReference type="NCBI Taxonomy" id="63359"/>
    <lineage>
        <taxon>Eukaryota</taxon>
        <taxon>Viridiplantae</taxon>
        <taxon>Streptophyta</taxon>
        <taxon>Embryophyta</taxon>
        <taxon>Tracheophyta</taxon>
        <taxon>Spermatophyta</taxon>
        <taxon>Magnoliopsida</taxon>
        <taxon>eudicotyledons</taxon>
        <taxon>Gunneridae</taxon>
        <taxon>Pentapetalae</taxon>
        <taxon>Saxifragales</taxon>
        <taxon>Altingiaceae</taxon>
        <taxon>Liquidambar</taxon>
    </lineage>
</organism>
<sequence length="70" mass="7676">MGTAVETDSILLESVPLLIAIVKDKTLSPSFCHSNFPFIRVSPKIYLNSGGSSRKRSLKDLESRTILLLA</sequence>
<reference evidence="1 2" key="1">
    <citation type="journal article" date="2024" name="Plant J.">
        <title>Genome sequences and population genomics reveal climatic adaptation and genomic divergence between two closely related sweetgum species.</title>
        <authorList>
            <person name="Xu W.Q."/>
            <person name="Ren C.Q."/>
            <person name="Zhang X.Y."/>
            <person name="Comes H.P."/>
            <person name="Liu X.H."/>
            <person name="Li Y.G."/>
            <person name="Kettle C.J."/>
            <person name="Jalonen R."/>
            <person name="Gaisberger H."/>
            <person name="Ma Y.Z."/>
            <person name="Qiu Y.X."/>
        </authorList>
    </citation>
    <scope>NUCLEOTIDE SEQUENCE [LARGE SCALE GENOMIC DNA]</scope>
    <source>
        <strain evidence="1">Hangzhou</strain>
    </source>
</reference>
<dbReference type="AlphaFoldDB" id="A0AAP0WML0"/>
<keyword evidence="2" id="KW-1185">Reference proteome</keyword>
<evidence type="ECO:0000313" key="1">
    <source>
        <dbReference type="EMBL" id="KAK9273445.1"/>
    </source>
</evidence>